<dbReference type="EMBL" id="VDEP01000405">
    <property type="protein sequence ID" value="KAA1088865.1"/>
    <property type="molecule type" value="Genomic_DNA"/>
</dbReference>
<proteinExistence type="predicted"/>
<dbReference type="EMBL" id="VDEP01000069">
    <property type="protein sequence ID" value="KAA1134074.1"/>
    <property type="molecule type" value="Genomic_DNA"/>
</dbReference>
<evidence type="ECO:0000313" key="3">
    <source>
        <dbReference type="EMBL" id="KAA1097550.1"/>
    </source>
</evidence>
<sequence>MAVAQRSGRFFAPCARSVSAHGGNRANATLNRFFATLRYANATVSVAGPPLLSGMSEAMKKFYEFEQAKILARMEKESASSNTLNTPSSTNTSNNTSSSG</sequence>
<dbReference type="OrthoDB" id="2517603at2759"/>
<dbReference type="Proteomes" id="UP000325313">
    <property type="component" value="Unassembled WGS sequence"/>
</dbReference>
<protein>
    <submittedName>
        <fullName evidence="2">Uncharacterized protein</fullName>
    </submittedName>
</protein>
<comment type="caution">
    <text evidence="2">The sequence shown here is derived from an EMBL/GenBank/DDBJ whole genome shotgun (WGS) entry which is preliminary data.</text>
</comment>
<organism evidence="2 7">
    <name type="scientific">Puccinia graminis f. sp. tritici</name>
    <dbReference type="NCBI Taxonomy" id="56615"/>
    <lineage>
        <taxon>Eukaryota</taxon>
        <taxon>Fungi</taxon>
        <taxon>Dikarya</taxon>
        <taxon>Basidiomycota</taxon>
        <taxon>Pucciniomycotina</taxon>
        <taxon>Pucciniomycetes</taxon>
        <taxon>Pucciniales</taxon>
        <taxon>Pucciniaceae</taxon>
        <taxon>Puccinia</taxon>
    </lineage>
</organism>
<evidence type="ECO:0000256" key="1">
    <source>
        <dbReference type="SAM" id="MobiDB-lite"/>
    </source>
</evidence>
<gene>
    <name evidence="4" type="ORF">PGT21_010754</name>
    <name evidence="3" type="ORF">PGT21_011117</name>
    <name evidence="5" type="ORF">PGTUg99_024277</name>
    <name evidence="2" type="ORF">PGTUg99_033022</name>
</gene>
<keyword evidence="6" id="KW-1185">Reference proteome</keyword>
<evidence type="ECO:0000313" key="5">
    <source>
        <dbReference type="EMBL" id="KAA1134074.1"/>
    </source>
</evidence>
<evidence type="ECO:0000313" key="7">
    <source>
        <dbReference type="Proteomes" id="UP000325313"/>
    </source>
</evidence>
<reference evidence="6 7" key="1">
    <citation type="submission" date="2019-05" db="EMBL/GenBank/DDBJ databases">
        <title>Emergence of the Ug99 lineage of the wheat stem rust pathogen through somatic hybridization.</title>
        <authorList>
            <person name="Li F."/>
            <person name="Upadhyaya N.M."/>
            <person name="Sperschneider J."/>
            <person name="Matny O."/>
            <person name="Nguyen-Phuc H."/>
            <person name="Mago R."/>
            <person name="Raley C."/>
            <person name="Miller M.E."/>
            <person name="Silverstein K.A.T."/>
            <person name="Henningsen E."/>
            <person name="Hirsch C.D."/>
            <person name="Visser B."/>
            <person name="Pretorius Z.A."/>
            <person name="Steffenson B.J."/>
            <person name="Schwessinger B."/>
            <person name="Dodds P.N."/>
            <person name="Figueroa M."/>
        </authorList>
    </citation>
    <scope>NUCLEOTIDE SEQUENCE [LARGE SCALE GENOMIC DNA]</scope>
    <source>
        <strain evidence="3">21-0</strain>
        <strain evidence="2 7">Ug99</strain>
    </source>
</reference>
<evidence type="ECO:0000313" key="6">
    <source>
        <dbReference type="Proteomes" id="UP000324748"/>
    </source>
</evidence>
<feature type="compositionally biased region" description="Low complexity" evidence="1">
    <location>
        <begin position="79"/>
        <end position="100"/>
    </location>
</feature>
<dbReference type="Proteomes" id="UP000324748">
    <property type="component" value="Unassembled WGS sequence"/>
</dbReference>
<evidence type="ECO:0000313" key="2">
    <source>
        <dbReference type="EMBL" id="KAA1088865.1"/>
    </source>
</evidence>
<accession>A0A5B0NHR4</accession>
<feature type="region of interest" description="Disordered" evidence="1">
    <location>
        <begin position="76"/>
        <end position="100"/>
    </location>
</feature>
<evidence type="ECO:0000313" key="4">
    <source>
        <dbReference type="EMBL" id="KAA1101198.1"/>
    </source>
</evidence>
<dbReference type="AlphaFoldDB" id="A0A5B0NHR4"/>
<dbReference type="EMBL" id="VSWC01000053">
    <property type="protein sequence ID" value="KAA1101198.1"/>
    <property type="molecule type" value="Genomic_DNA"/>
</dbReference>
<dbReference type="EMBL" id="VSWC01000066">
    <property type="protein sequence ID" value="KAA1097550.1"/>
    <property type="molecule type" value="Genomic_DNA"/>
</dbReference>
<name>A0A5B0NHR4_PUCGR</name>